<feature type="region of interest" description="Disordered" evidence="15">
    <location>
        <begin position="105"/>
        <end position="132"/>
    </location>
</feature>
<dbReference type="InterPro" id="IPR027421">
    <property type="entry name" value="DNA_pol_lamdba_lyase_dom_sf"/>
</dbReference>
<feature type="domain" description="ERCC4" evidence="16">
    <location>
        <begin position="307"/>
        <end position="416"/>
    </location>
</feature>
<dbReference type="FunFam" id="1.10.150.670:FF:000001">
    <property type="entry name" value="Crossover junction endonuclease MUS81"/>
    <property type="match status" value="1"/>
</dbReference>
<evidence type="ECO:0000256" key="14">
    <source>
        <dbReference type="RuleBase" id="RU369042"/>
    </source>
</evidence>
<evidence type="ECO:0000256" key="8">
    <source>
        <dbReference type="ARBA" id="ARBA00022801"/>
    </source>
</evidence>
<keyword evidence="12 14" id="KW-0539">Nucleus</keyword>
<evidence type="ECO:0000256" key="15">
    <source>
        <dbReference type="SAM" id="MobiDB-lite"/>
    </source>
</evidence>
<dbReference type="Pfam" id="PF21292">
    <property type="entry name" value="EME1-MUS81_C"/>
    <property type="match status" value="1"/>
</dbReference>
<dbReference type="Pfam" id="PF21136">
    <property type="entry name" value="WHD_MUS81"/>
    <property type="match status" value="1"/>
</dbReference>
<dbReference type="FunFam" id="1.10.10.10:FF:000307">
    <property type="entry name" value="Crossover junction endonuclease MUS81"/>
    <property type="match status" value="1"/>
</dbReference>
<keyword evidence="7 14" id="KW-0227">DNA damage</keyword>
<dbReference type="GO" id="GO:0048257">
    <property type="term" value="F:3'-flap endonuclease activity"/>
    <property type="evidence" value="ECO:0007669"/>
    <property type="project" value="TreeGrafter"/>
</dbReference>
<dbReference type="CDD" id="cd21036">
    <property type="entry name" value="WH_MUS81"/>
    <property type="match status" value="1"/>
</dbReference>
<dbReference type="GO" id="GO:0048476">
    <property type="term" value="C:Holliday junction resolvase complex"/>
    <property type="evidence" value="ECO:0007669"/>
    <property type="project" value="UniProtKB-UniRule"/>
</dbReference>
<dbReference type="InterPro" id="IPR011335">
    <property type="entry name" value="Restrct_endonuc-II-like"/>
</dbReference>
<feature type="compositionally biased region" description="Acidic residues" evidence="15">
    <location>
        <begin position="244"/>
        <end position="263"/>
    </location>
</feature>
<feature type="compositionally biased region" description="Low complexity" evidence="15">
    <location>
        <begin position="108"/>
        <end position="122"/>
    </location>
</feature>
<accession>A0A3B3U8Z2</accession>
<dbReference type="Gene3D" id="1.10.10.10">
    <property type="entry name" value="Winged helix-like DNA-binding domain superfamily/Winged helix DNA-binding domain"/>
    <property type="match status" value="1"/>
</dbReference>
<dbReference type="GO" id="GO:0000727">
    <property type="term" value="P:double-strand break repair via break-induced replication"/>
    <property type="evidence" value="ECO:0007669"/>
    <property type="project" value="UniProtKB-UniRule"/>
</dbReference>
<dbReference type="Pfam" id="PF02732">
    <property type="entry name" value="ERCC4"/>
    <property type="match status" value="1"/>
</dbReference>
<dbReference type="Gene3D" id="1.10.150.110">
    <property type="entry name" value="DNA polymerase beta, N-terminal domain-like"/>
    <property type="match status" value="1"/>
</dbReference>
<evidence type="ECO:0000256" key="11">
    <source>
        <dbReference type="ARBA" id="ARBA00023204"/>
    </source>
</evidence>
<evidence type="ECO:0000313" key="17">
    <source>
        <dbReference type="Ensembl" id="ENSPLAP00000009114.1"/>
    </source>
</evidence>
<dbReference type="GO" id="GO:0006308">
    <property type="term" value="P:DNA catabolic process"/>
    <property type="evidence" value="ECO:0007669"/>
    <property type="project" value="UniProtKB-UniRule"/>
</dbReference>
<evidence type="ECO:0000256" key="7">
    <source>
        <dbReference type="ARBA" id="ARBA00022763"/>
    </source>
</evidence>
<dbReference type="Pfam" id="PF14716">
    <property type="entry name" value="HHH_8"/>
    <property type="match status" value="1"/>
</dbReference>
<dbReference type="InterPro" id="IPR047416">
    <property type="entry name" value="XPF_nuclease_Mus81"/>
</dbReference>
<evidence type="ECO:0000256" key="6">
    <source>
        <dbReference type="ARBA" id="ARBA00022759"/>
    </source>
</evidence>
<proteinExistence type="inferred from homology"/>
<dbReference type="InterPro" id="IPR010996">
    <property type="entry name" value="HHH_MUS81"/>
</dbReference>
<dbReference type="FunFam" id="1.10.150.110:FF:000001">
    <property type="entry name" value="Putative Crossover junction endonuclease MUS81"/>
    <property type="match status" value="1"/>
</dbReference>
<dbReference type="GO" id="GO:0046872">
    <property type="term" value="F:metal ion binding"/>
    <property type="evidence" value="ECO:0007669"/>
    <property type="project" value="UniProtKB-UniRule"/>
</dbReference>
<dbReference type="AlphaFoldDB" id="A0A3B3U8Z2"/>
<dbReference type="InterPro" id="IPR006166">
    <property type="entry name" value="ERCC4_domain"/>
</dbReference>
<reference evidence="17" key="2">
    <citation type="submission" date="2025-09" db="UniProtKB">
        <authorList>
            <consortium name="Ensembl"/>
        </authorList>
    </citation>
    <scope>IDENTIFICATION</scope>
</reference>
<keyword evidence="10 14" id="KW-0233">DNA recombination</keyword>
<keyword evidence="9 14" id="KW-0460">Magnesium</keyword>
<evidence type="ECO:0000313" key="18">
    <source>
        <dbReference type="Proteomes" id="UP000261500"/>
    </source>
</evidence>
<keyword evidence="11 14" id="KW-0234">DNA repair</keyword>
<dbReference type="Ensembl" id="ENSPLAT00000001753.1">
    <property type="protein sequence ID" value="ENSPLAP00000009114.1"/>
    <property type="gene ID" value="ENSPLAG00000011846.1"/>
</dbReference>
<dbReference type="InterPro" id="IPR047417">
    <property type="entry name" value="WHD_MUS81"/>
</dbReference>
<evidence type="ECO:0000256" key="9">
    <source>
        <dbReference type="ARBA" id="ARBA00022842"/>
    </source>
</evidence>
<keyword evidence="6 14" id="KW-0255">Endonuclease</keyword>
<dbReference type="GO" id="GO:0008821">
    <property type="term" value="F:crossover junction DNA endonuclease activity"/>
    <property type="evidence" value="ECO:0007669"/>
    <property type="project" value="UniProtKB-UniRule"/>
</dbReference>
<dbReference type="SMART" id="SM00891">
    <property type="entry name" value="ERCC4"/>
    <property type="match status" value="1"/>
</dbReference>
<evidence type="ECO:0000256" key="2">
    <source>
        <dbReference type="ARBA" id="ARBA00004604"/>
    </source>
</evidence>
<keyword evidence="4 14" id="KW-0540">Nuclease</keyword>
<dbReference type="SUPFAM" id="SSF52980">
    <property type="entry name" value="Restriction endonuclease-like"/>
    <property type="match status" value="1"/>
</dbReference>
<dbReference type="GO" id="GO:0003677">
    <property type="term" value="F:DNA binding"/>
    <property type="evidence" value="ECO:0007669"/>
    <property type="project" value="UniProtKB-UniRule"/>
</dbReference>
<evidence type="ECO:0000259" key="16">
    <source>
        <dbReference type="SMART" id="SM00891"/>
    </source>
</evidence>
<name>A0A3B3U8Z2_9TELE</name>
<dbReference type="GeneTree" id="ENSGT00390000005498"/>
<comment type="similarity">
    <text evidence="3 14">Belongs to the XPF family.</text>
</comment>
<dbReference type="Proteomes" id="UP000261500">
    <property type="component" value="Unplaced"/>
</dbReference>
<dbReference type="InterPro" id="IPR036388">
    <property type="entry name" value="WH-like_DNA-bd_sf"/>
</dbReference>
<evidence type="ECO:0000256" key="4">
    <source>
        <dbReference type="ARBA" id="ARBA00022722"/>
    </source>
</evidence>
<keyword evidence="18" id="KW-1185">Reference proteome</keyword>
<dbReference type="Gene3D" id="1.10.150.670">
    <property type="entry name" value="Crossover junction endonuclease EME1, DNA-binding domain"/>
    <property type="match status" value="1"/>
</dbReference>
<evidence type="ECO:0000256" key="3">
    <source>
        <dbReference type="ARBA" id="ARBA00010015"/>
    </source>
</evidence>
<dbReference type="GO" id="GO:0005730">
    <property type="term" value="C:nucleolus"/>
    <property type="evidence" value="ECO:0007669"/>
    <property type="project" value="UniProtKB-SubCell"/>
</dbReference>
<dbReference type="GO" id="GO:0000712">
    <property type="term" value="P:resolution of meiotic recombination intermediates"/>
    <property type="evidence" value="ECO:0007669"/>
    <property type="project" value="TreeGrafter"/>
</dbReference>
<dbReference type="EC" id="3.1.22.-" evidence="14"/>
<dbReference type="SUPFAM" id="SSF47802">
    <property type="entry name" value="DNA polymerase beta, N-terminal domain-like"/>
    <property type="match status" value="1"/>
</dbReference>
<dbReference type="InterPro" id="IPR042530">
    <property type="entry name" value="EME1/EME2_C"/>
</dbReference>
<dbReference type="InterPro" id="IPR033309">
    <property type="entry name" value="Mus81"/>
</dbReference>
<comment type="subunit">
    <text evidence="14">Interacts with EME1.</text>
</comment>
<protein>
    <recommendedName>
        <fullName evidence="14">Crossover junction endonuclease MUS81</fullName>
        <ecNumber evidence="14">3.1.22.-</ecNumber>
    </recommendedName>
</protein>
<dbReference type="FunFam" id="3.40.50.10130:FF:000003">
    <property type="entry name" value="Crossover junction endonuclease MUS81"/>
    <property type="match status" value="1"/>
</dbReference>
<feature type="compositionally biased region" description="Low complexity" evidence="15">
    <location>
        <begin position="264"/>
        <end position="273"/>
    </location>
</feature>
<reference evidence="17" key="1">
    <citation type="submission" date="2025-08" db="UniProtKB">
        <authorList>
            <consortium name="Ensembl"/>
        </authorList>
    </citation>
    <scope>IDENTIFICATION</scope>
</reference>
<evidence type="ECO:0000256" key="13">
    <source>
        <dbReference type="ARBA" id="ARBA00093541"/>
    </source>
</evidence>
<sequence>MPASEPVRFGRKRALPSCPNPLFLQWLTDLRDEAKEKGLKIQYTYQKAINSLNKYPLPLKNAKEAKILQNFGDGICKILDDKLQRHYRQNGKKQMARAGCAPSWPNIQQQQQQQQQSGSFQKGTKKKKKREYIPQQRSGGYAVLLTLYRQQQIPGSKGYMFKMELQSEAQPLCDKSFSVPDLGSKYTAWSSVSTLIQKNLLIKTHNPARYSLTDEGLALAERLESVEKERRNVPVEVRRGAAAPEDEEEEDAVVDLTASDEESSSSGETLSSGDAGGLPLPGKTQATMTTSRKPNRDCLLPGTYDVILCVDFIETTGGSHYRKQELVKELQRNGVGFDVRKLNVGDFLWVAREKVAPVPGQLRAPAGRELVLDYIIERKRMDDLCGSIIDGRFREQKFRLKRCGLRRPIYLVEGSSSSAAHLSLPEATLQQAIVNTQVVDGFFVKRVQDVRESAAYLTVMTRYLSKLYQNRTLVCRSRELEGDVPSDEEERGNPSCSLISFAEFNHGAVKNKCQTVREVFARQLMQISGLSGDKAAAILEQYGTPHSLLAAYEKCGSESEKEKLLSCIRYGKLKRNLGPALSRTVYQLYCTPGALT</sequence>
<keyword evidence="5 14" id="KW-0479">Metal-binding</keyword>
<comment type="function">
    <text evidence="14">Interacts with EME1 to form a DNA structure-specific endonuclease with substrate preference for branched DNA structures with a 5'-end at the branch nick. Typical substrates include 3'-flap structures, D-loops, replication forks and nicked Holliday junctions. May be required in mitosis for the processing of stalled or collapsed replication fork intermediates. May be required in meiosis for the repair of meiosis-specific double strand breaks subsequent to single-end invasion (SEI).</text>
</comment>
<comment type="cofactor">
    <cofactor evidence="1 14">
        <name>Mg(2+)</name>
        <dbReference type="ChEBI" id="CHEBI:18420"/>
    </cofactor>
</comment>
<comment type="subcellular location">
    <subcellularLocation>
        <location evidence="2">Nucleus</location>
        <location evidence="2">Nucleolus</location>
    </subcellularLocation>
</comment>
<dbReference type="GO" id="GO:0031573">
    <property type="term" value="P:mitotic intra-S DNA damage checkpoint signaling"/>
    <property type="evidence" value="ECO:0007669"/>
    <property type="project" value="TreeGrafter"/>
</dbReference>
<evidence type="ECO:0000256" key="5">
    <source>
        <dbReference type="ARBA" id="ARBA00022723"/>
    </source>
</evidence>
<dbReference type="PANTHER" id="PTHR13451:SF0">
    <property type="entry name" value="CROSSOVER JUNCTION ENDONUCLEASE MUS81"/>
    <property type="match status" value="1"/>
</dbReference>
<evidence type="ECO:0000256" key="10">
    <source>
        <dbReference type="ARBA" id="ARBA00023172"/>
    </source>
</evidence>
<dbReference type="Gene3D" id="3.40.50.10130">
    <property type="match status" value="1"/>
</dbReference>
<organism evidence="17 18">
    <name type="scientific">Poecilia latipinna</name>
    <name type="common">sailfin molly</name>
    <dbReference type="NCBI Taxonomy" id="48699"/>
    <lineage>
        <taxon>Eukaryota</taxon>
        <taxon>Metazoa</taxon>
        <taxon>Chordata</taxon>
        <taxon>Craniata</taxon>
        <taxon>Vertebrata</taxon>
        <taxon>Euteleostomi</taxon>
        <taxon>Actinopterygii</taxon>
        <taxon>Neopterygii</taxon>
        <taxon>Teleostei</taxon>
        <taxon>Neoteleostei</taxon>
        <taxon>Acanthomorphata</taxon>
        <taxon>Ovalentaria</taxon>
        <taxon>Atherinomorphae</taxon>
        <taxon>Cyprinodontiformes</taxon>
        <taxon>Poeciliidae</taxon>
        <taxon>Poeciliinae</taxon>
        <taxon>Poecilia</taxon>
    </lineage>
</organism>
<dbReference type="GO" id="GO:0031297">
    <property type="term" value="P:replication fork processing"/>
    <property type="evidence" value="ECO:0007669"/>
    <property type="project" value="UniProtKB-ARBA"/>
</dbReference>
<feature type="region of interest" description="Disordered" evidence="15">
    <location>
        <begin position="237"/>
        <end position="295"/>
    </location>
</feature>
<evidence type="ECO:0000256" key="1">
    <source>
        <dbReference type="ARBA" id="ARBA00001946"/>
    </source>
</evidence>
<dbReference type="CDD" id="cd20074">
    <property type="entry name" value="XPF_nuclease_Mus81"/>
    <property type="match status" value="1"/>
</dbReference>
<keyword evidence="8 14" id="KW-0378">Hydrolase</keyword>
<comment type="subunit">
    <text evidence="13">Part of the heterodimeric DNA structure-specific endonuclease complex MUS81-EME1. Part of the heterodimeric DNA structure-specific endonuclease complex MUS81-EME2.</text>
</comment>
<dbReference type="PANTHER" id="PTHR13451">
    <property type="entry name" value="CLASS II CROSSOVER JUNCTION ENDONUCLEASE MUS81"/>
    <property type="match status" value="1"/>
</dbReference>
<evidence type="ECO:0000256" key="12">
    <source>
        <dbReference type="ARBA" id="ARBA00023242"/>
    </source>
</evidence>